<proteinExistence type="predicted"/>
<organism evidence="1">
    <name type="scientific">Podoviridae sp. ctoqT5</name>
    <dbReference type="NCBI Taxonomy" id="2826577"/>
    <lineage>
        <taxon>Viruses</taxon>
        <taxon>Duplodnaviria</taxon>
        <taxon>Heunggongvirae</taxon>
        <taxon>Uroviricota</taxon>
        <taxon>Caudoviricetes</taxon>
    </lineage>
</organism>
<name>A0A8S5MQ73_9CAUD</name>
<reference evidence="1" key="1">
    <citation type="journal article" date="2021" name="Proc. Natl. Acad. Sci. U.S.A.">
        <title>A Catalog of Tens of Thousands of Viruses from Human Metagenomes Reveals Hidden Associations with Chronic Diseases.</title>
        <authorList>
            <person name="Tisza M.J."/>
            <person name="Buck C.B."/>
        </authorList>
    </citation>
    <scope>NUCLEOTIDE SEQUENCE</scope>
    <source>
        <strain evidence="1">CtoqT5</strain>
    </source>
</reference>
<evidence type="ECO:0000313" key="1">
    <source>
        <dbReference type="EMBL" id="DAD84099.1"/>
    </source>
</evidence>
<sequence length="37" mass="4380">MGHRKGIDMERIGEIKKDRIEEIDRLIEGLEELKSEL</sequence>
<accession>A0A8S5MQ73</accession>
<dbReference type="EMBL" id="BK014952">
    <property type="protein sequence ID" value="DAD84099.1"/>
    <property type="molecule type" value="Genomic_DNA"/>
</dbReference>
<protein>
    <submittedName>
        <fullName evidence="1">Uncharacterized protein</fullName>
    </submittedName>
</protein>